<evidence type="ECO:0000256" key="1">
    <source>
        <dbReference type="SAM" id="Phobius"/>
    </source>
</evidence>
<accession>A0A420EKC4</accession>
<keyword evidence="1" id="KW-0472">Membrane</keyword>
<keyword evidence="1" id="KW-1133">Transmembrane helix</keyword>
<dbReference type="RefSeq" id="WP_120324598.1">
    <property type="nucleotide sequence ID" value="NZ_RAPF01000004.1"/>
</dbReference>
<dbReference type="EMBL" id="RAPF01000004">
    <property type="protein sequence ID" value="RKF21100.1"/>
    <property type="molecule type" value="Genomic_DNA"/>
</dbReference>
<protein>
    <submittedName>
        <fullName evidence="2">Uncharacterized protein</fullName>
    </submittedName>
</protein>
<comment type="caution">
    <text evidence="2">The sequence shown here is derived from an EMBL/GenBank/DDBJ whole genome shotgun (WGS) entry which is preliminary data.</text>
</comment>
<dbReference type="Proteomes" id="UP000284395">
    <property type="component" value="Unassembled WGS sequence"/>
</dbReference>
<proteinExistence type="predicted"/>
<dbReference type="OrthoDB" id="7410112at2"/>
<feature type="transmembrane region" description="Helical" evidence="1">
    <location>
        <begin position="9"/>
        <end position="30"/>
    </location>
</feature>
<keyword evidence="1" id="KW-0812">Transmembrane</keyword>
<feature type="transmembrane region" description="Helical" evidence="1">
    <location>
        <begin position="36"/>
        <end position="55"/>
    </location>
</feature>
<organism evidence="2 3">
    <name type="scientific">Altericroceibacterium spongiae</name>
    <dbReference type="NCBI Taxonomy" id="2320269"/>
    <lineage>
        <taxon>Bacteria</taxon>
        <taxon>Pseudomonadati</taxon>
        <taxon>Pseudomonadota</taxon>
        <taxon>Alphaproteobacteria</taxon>
        <taxon>Sphingomonadales</taxon>
        <taxon>Erythrobacteraceae</taxon>
        <taxon>Altericroceibacterium</taxon>
    </lineage>
</organism>
<dbReference type="AlphaFoldDB" id="A0A420EKC4"/>
<evidence type="ECO:0000313" key="3">
    <source>
        <dbReference type="Proteomes" id="UP000284395"/>
    </source>
</evidence>
<reference evidence="2 3" key="1">
    <citation type="submission" date="2018-09" db="EMBL/GenBank/DDBJ databases">
        <title>Altererythrobacter spongiae sp. nov., isolated from a marine sponge.</title>
        <authorList>
            <person name="Zhuang L."/>
            <person name="Luo L."/>
        </authorList>
    </citation>
    <scope>NUCLEOTIDE SEQUENCE [LARGE SCALE GENOMIC DNA]</scope>
    <source>
        <strain evidence="2 3">HN-Y73</strain>
    </source>
</reference>
<sequence length="71" mass="7663">MADPAKGRFFIIALVRLAGIGMILLALMIYYKEIAAPEIVAGVLAILGLLTMFGGTRYLARKWRSGGSCCE</sequence>
<evidence type="ECO:0000313" key="2">
    <source>
        <dbReference type="EMBL" id="RKF21100.1"/>
    </source>
</evidence>
<gene>
    <name evidence="2" type="ORF">D6851_09195</name>
</gene>
<name>A0A420EKC4_9SPHN</name>
<keyword evidence="3" id="KW-1185">Reference proteome</keyword>